<dbReference type="Pfam" id="PF11197">
    <property type="entry name" value="DUF2835"/>
    <property type="match status" value="1"/>
</dbReference>
<comment type="caution">
    <text evidence="1">The sequence shown here is derived from an EMBL/GenBank/DDBJ whole genome shotgun (WGS) entry which is preliminary data.</text>
</comment>
<proteinExistence type="predicted"/>
<evidence type="ECO:0008006" key="3">
    <source>
        <dbReference type="Google" id="ProtNLM"/>
    </source>
</evidence>
<dbReference type="STRING" id="796620.VIBC2010_10137"/>
<name>E3BFG2_9VIBR</name>
<protein>
    <recommendedName>
        <fullName evidence="3">DUF2835 domain-containing protein</fullName>
    </recommendedName>
</protein>
<evidence type="ECO:0000313" key="1">
    <source>
        <dbReference type="EMBL" id="EFP98140.1"/>
    </source>
</evidence>
<dbReference type="Proteomes" id="UP000002943">
    <property type="component" value="Unassembled WGS sequence"/>
</dbReference>
<dbReference type="InterPro" id="IPR021363">
    <property type="entry name" value="DUF2835"/>
</dbReference>
<dbReference type="eggNOG" id="ENOG5033BZN">
    <property type="taxonomic scope" value="Bacteria"/>
</dbReference>
<dbReference type="AlphaFoldDB" id="E3BFG2"/>
<dbReference type="EMBL" id="AEIU01000022">
    <property type="protein sequence ID" value="EFP98140.1"/>
    <property type="molecule type" value="Genomic_DNA"/>
</dbReference>
<keyword evidence="2" id="KW-1185">Reference proteome</keyword>
<evidence type="ECO:0000313" key="2">
    <source>
        <dbReference type="Proteomes" id="UP000002943"/>
    </source>
</evidence>
<sequence>MKVAPVIFVPLSNSRCVELKHYYFMLNIPYQTFLMHYSGAASSVVVNTDEGLRIQVSASRFRPFLSQIGLKGRFRLTTDNDNRFLQLELL</sequence>
<reference evidence="1 2" key="1">
    <citation type="journal article" date="2012" name="Int. J. Syst. Evol. Microbiol.">
        <title>Vibrio caribbeanicus sp. nov., isolated from the marine sponge Scleritoderma cyanea.</title>
        <authorList>
            <person name="Hoffmann M."/>
            <person name="Monday S.R."/>
            <person name="Allard M.W."/>
            <person name="Strain E.A."/>
            <person name="Whittaker P."/>
            <person name="Naum M."/>
            <person name="McCarthy P.J."/>
            <person name="Lopez J.V."/>
            <person name="Fischer M."/>
            <person name="Brown E.W."/>
        </authorList>
    </citation>
    <scope>NUCLEOTIDE SEQUENCE [LARGE SCALE GENOMIC DNA]</scope>
    <source>
        <strain evidence="1 2">ATCC BAA-2122</strain>
    </source>
</reference>
<organism evidence="1 2">
    <name type="scientific">Vibrio caribbeanicus ATCC BAA-2122</name>
    <dbReference type="NCBI Taxonomy" id="796620"/>
    <lineage>
        <taxon>Bacteria</taxon>
        <taxon>Pseudomonadati</taxon>
        <taxon>Pseudomonadota</taxon>
        <taxon>Gammaproteobacteria</taxon>
        <taxon>Vibrionales</taxon>
        <taxon>Vibrionaceae</taxon>
        <taxon>Vibrio</taxon>
    </lineage>
</organism>
<accession>E3BFG2</accession>
<gene>
    <name evidence="1" type="ORF">VIBC2010_10137</name>
</gene>